<dbReference type="Gene3D" id="1.10.287.950">
    <property type="entry name" value="Methyl-accepting chemotaxis protein"/>
    <property type="match status" value="1"/>
</dbReference>
<dbReference type="InterPro" id="IPR004090">
    <property type="entry name" value="Chemotax_Me-accpt_rcpt"/>
</dbReference>
<dbReference type="AlphaFoldDB" id="A0A2W1LVS9"/>
<dbReference type="Pfam" id="PF00015">
    <property type="entry name" value="MCPsignal"/>
    <property type="match status" value="1"/>
</dbReference>
<dbReference type="PRINTS" id="PR00260">
    <property type="entry name" value="CHEMTRNSDUCR"/>
</dbReference>
<keyword evidence="3 8" id="KW-0472">Membrane</keyword>
<sequence>MAFSLRNKLYASFLCIIVLFLVTVIISTTMTRHIVQLTDDILVSQEKLEIIQRLNLFARTANDDGAHYMLAPEHLRGNFKARFEADVIFLEQEIQKLQAITQEEQDNEFLERFMAKWSSYLTGKTAIMELADQGEVQAAQEQYTKDNFDPIAFSLLAYVKKEQAEIKEYQEAIKTNRQTVQLVNYSMAAIVIALSLGIAYVFSRYLVRRIHALKISAQSVAEGNLDVQELHFKGRDELTELSLAFNTMTHSLRSVIHSAGDVSMQVAASSAELQASAEQTGTATEHIAVIMQDMTAGTERQVSFVERNRDLIQQLSENVQMITANGEKALSTVTTTTATAQKGKEDLVNAIEQVRAISSSNDKLAQVIEGLNDQANQIGQAIQIIMQITQQTDLLALNATIEAARAGEQGRGFAVVAGEVRKLAEQSRSSANQIAKLITGIQHVSDSAVTEMQQGTQEVHKGIQLIEVAGQSFEGIMSLIGQVESDIHSVTRSTDEIMSDTHKVVETIGQISEIARENADGTQSVAASTEQQLASMEEISASSAALANLAEELNELIGKFHTSKNRR</sequence>
<dbReference type="RefSeq" id="WP_111146626.1">
    <property type="nucleotide sequence ID" value="NZ_QKRB01000043.1"/>
</dbReference>
<dbReference type="OrthoDB" id="358716at2"/>
<organism evidence="11 12">
    <name type="scientific">Paenibacillus sambharensis</name>
    <dbReference type="NCBI Taxonomy" id="1803190"/>
    <lineage>
        <taxon>Bacteria</taxon>
        <taxon>Bacillati</taxon>
        <taxon>Bacillota</taxon>
        <taxon>Bacilli</taxon>
        <taxon>Bacillales</taxon>
        <taxon>Paenibacillaceae</taxon>
        <taxon>Paenibacillus</taxon>
    </lineage>
</organism>
<feature type="transmembrane region" description="Helical" evidence="8">
    <location>
        <begin position="182"/>
        <end position="202"/>
    </location>
</feature>
<evidence type="ECO:0000259" key="10">
    <source>
        <dbReference type="PROSITE" id="PS50885"/>
    </source>
</evidence>
<dbReference type="Pfam" id="PF00672">
    <property type="entry name" value="HAMP"/>
    <property type="match status" value="1"/>
</dbReference>
<dbReference type="PANTHER" id="PTHR32089">
    <property type="entry name" value="METHYL-ACCEPTING CHEMOTAXIS PROTEIN MCPB"/>
    <property type="match status" value="1"/>
</dbReference>
<feature type="transmembrane region" description="Helical" evidence="8">
    <location>
        <begin position="9"/>
        <end position="30"/>
    </location>
</feature>
<comment type="similarity">
    <text evidence="5">Belongs to the methyl-accepting chemotaxis (MCP) protein family.</text>
</comment>
<evidence type="ECO:0000256" key="2">
    <source>
        <dbReference type="ARBA" id="ARBA00022475"/>
    </source>
</evidence>
<proteinExistence type="inferred from homology"/>
<feature type="domain" description="Methyl-accepting transducer" evidence="9">
    <location>
        <begin position="276"/>
        <end position="512"/>
    </location>
</feature>
<protein>
    <submittedName>
        <fullName evidence="11">Methyl-accepting chemotaxis protein</fullName>
    </submittedName>
</protein>
<evidence type="ECO:0000256" key="5">
    <source>
        <dbReference type="ARBA" id="ARBA00029447"/>
    </source>
</evidence>
<dbReference type="PANTHER" id="PTHR32089:SF112">
    <property type="entry name" value="LYSOZYME-LIKE PROTEIN-RELATED"/>
    <property type="match status" value="1"/>
</dbReference>
<evidence type="ECO:0000256" key="7">
    <source>
        <dbReference type="SAM" id="Coils"/>
    </source>
</evidence>
<feature type="coiled-coil region" evidence="7">
    <location>
        <begin position="80"/>
        <end position="107"/>
    </location>
</feature>
<evidence type="ECO:0000256" key="3">
    <source>
        <dbReference type="ARBA" id="ARBA00023136"/>
    </source>
</evidence>
<keyword evidence="8" id="KW-1133">Transmembrane helix</keyword>
<evidence type="ECO:0000259" key="9">
    <source>
        <dbReference type="PROSITE" id="PS50111"/>
    </source>
</evidence>
<feature type="domain" description="HAMP" evidence="10">
    <location>
        <begin position="204"/>
        <end position="257"/>
    </location>
</feature>
<dbReference type="SMART" id="SM00283">
    <property type="entry name" value="MA"/>
    <property type="match status" value="1"/>
</dbReference>
<dbReference type="Proteomes" id="UP000249522">
    <property type="component" value="Unassembled WGS sequence"/>
</dbReference>
<dbReference type="Gene3D" id="6.10.340.10">
    <property type="match status" value="1"/>
</dbReference>
<dbReference type="GO" id="GO:0007165">
    <property type="term" value="P:signal transduction"/>
    <property type="evidence" value="ECO:0007669"/>
    <property type="project" value="UniProtKB-KW"/>
</dbReference>
<dbReference type="GO" id="GO:0004888">
    <property type="term" value="F:transmembrane signaling receptor activity"/>
    <property type="evidence" value="ECO:0007669"/>
    <property type="project" value="InterPro"/>
</dbReference>
<dbReference type="InterPro" id="IPR003660">
    <property type="entry name" value="HAMP_dom"/>
</dbReference>
<dbReference type="CDD" id="cd06225">
    <property type="entry name" value="HAMP"/>
    <property type="match status" value="1"/>
</dbReference>
<comment type="subcellular location">
    <subcellularLocation>
        <location evidence="1">Cell membrane</location>
    </subcellularLocation>
</comment>
<dbReference type="SMART" id="SM00304">
    <property type="entry name" value="HAMP"/>
    <property type="match status" value="1"/>
</dbReference>
<dbReference type="SUPFAM" id="SSF58104">
    <property type="entry name" value="Methyl-accepting chemotaxis protein (MCP) signaling domain"/>
    <property type="match status" value="1"/>
</dbReference>
<comment type="caution">
    <text evidence="11">The sequence shown here is derived from an EMBL/GenBank/DDBJ whole genome shotgun (WGS) entry which is preliminary data.</text>
</comment>
<evidence type="ECO:0000256" key="4">
    <source>
        <dbReference type="ARBA" id="ARBA00023224"/>
    </source>
</evidence>
<evidence type="ECO:0000313" key="11">
    <source>
        <dbReference type="EMBL" id="PZD95881.1"/>
    </source>
</evidence>
<evidence type="ECO:0000256" key="8">
    <source>
        <dbReference type="SAM" id="Phobius"/>
    </source>
</evidence>
<dbReference type="PROSITE" id="PS50111">
    <property type="entry name" value="CHEMOTAXIS_TRANSDUC_2"/>
    <property type="match status" value="1"/>
</dbReference>
<keyword evidence="12" id="KW-1185">Reference proteome</keyword>
<dbReference type="EMBL" id="QKRB01000043">
    <property type="protein sequence ID" value="PZD95881.1"/>
    <property type="molecule type" value="Genomic_DNA"/>
</dbReference>
<dbReference type="GO" id="GO:0005886">
    <property type="term" value="C:plasma membrane"/>
    <property type="evidence" value="ECO:0007669"/>
    <property type="project" value="UniProtKB-SubCell"/>
</dbReference>
<keyword evidence="4 6" id="KW-0807">Transducer</keyword>
<dbReference type="GO" id="GO:0006935">
    <property type="term" value="P:chemotaxis"/>
    <property type="evidence" value="ECO:0007669"/>
    <property type="project" value="InterPro"/>
</dbReference>
<keyword evidence="7" id="KW-0175">Coiled coil</keyword>
<accession>A0A2W1LVS9</accession>
<reference evidence="11 12" key="1">
    <citation type="submission" date="2018-06" db="EMBL/GenBank/DDBJ databases">
        <title>Paenibacillus imtechensis sp. nov.</title>
        <authorList>
            <person name="Pinnaka A.K."/>
            <person name="Singh H."/>
            <person name="Kaur M."/>
        </authorList>
    </citation>
    <scope>NUCLEOTIDE SEQUENCE [LARGE SCALE GENOMIC DNA]</scope>
    <source>
        <strain evidence="11 12">SMB1</strain>
    </source>
</reference>
<keyword evidence="8" id="KW-0812">Transmembrane</keyword>
<evidence type="ECO:0000256" key="1">
    <source>
        <dbReference type="ARBA" id="ARBA00004236"/>
    </source>
</evidence>
<evidence type="ECO:0000256" key="6">
    <source>
        <dbReference type="PROSITE-ProRule" id="PRU00284"/>
    </source>
</evidence>
<gene>
    <name evidence="11" type="ORF">DNH61_10565</name>
</gene>
<keyword evidence="2" id="KW-1003">Cell membrane</keyword>
<evidence type="ECO:0000313" key="12">
    <source>
        <dbReference type="Proteomes" id="UP000249522"/>
    </source>
</evidence>
<dbReference type="PROSITE" id="PS50885">
    <property type="entry name" value="HAMP"/>
    <property type="match status" value="1"/>
</dbReference>
<dbReference type="InterPro" id="IPR004089">
    <property type="entry name" value="MCPsignal_dom"/>
</dbReference>
<name>A0A2W1LVS9_9BACL</name>